<sequence>MAGGEAWALEVTGNLQRYVLTMARHIEFTLLNIKVTFTCDLAVLVSHIDSSQVEQAQSSVQLRSYAIVILEVVSSSALPVVAHTVKACQPGCNSPWMKM</sequence>
<protein>
    <submittedName>
        <fullName evidence="1">Uncharacterized protein</fullName>
    </submittedName>
</protein>
<reference evidence="1" key="1">
    <citation type="submission" date="2017-12" db="EMBL/GenBank/DDBJ databases">
        <title>Gene loss provides genomic basis for host adaptation in cereal stripe rust fungi.</title>
        <authorList>
            <person name="Xia C."/>
        </authorList>
    </citation>
    <scope>NUCLEOTIDE SEQUENCE [LARGE SCALE GENOMIC DNA]</scope>
    <source>
        <strain evidence="1">93-210</strain>
    </source>
</reference>
<dbReference type="EMBL" id="PKSL01000294">
    <property type="protein sequence ID" value="POV96525.1"/>
    <property type="molecule type" value="Genomic_DNA"/>
</dbReference>
<name>A0A2S4UGV7_9BASI</name>
<dbReference type="Proteomes" id="UP000239156">
    <property type="component" value="Unassembled WGS sequence"/>
</dbReference>
<dbReference type="VEuPathDB" id="FungiDB:PSHT_16543"/>
<keyword evidence="2" id="KW-1185">Reference proteome</keyword>
<evidence type="ECO:0000313" key="1">
    <source>
        <dbReference type="EMBL" id="POV96525.1"/>
    </source>
</evidence>
<comment type="caution">
    <text evidence="1">The sequence shown here is derived from an EMBL/GenBank/DDBJ whole genome shotgun (WGS) entry which is preliminary data.</text>
</comment>
<dbReference type="AlphaFoldDB" id="A0A2S4UGV7"/>
<gene>
    <name evidence="1" type="ORF">PSTT_15610</name>
</gene>
<dbReference type="VEuPathDB" id="FungiDB:PSTT_15610"/>
<accession>A0A2S4UGV7</accession>
<organism evidence="1 2">
    <name type="scientific">Puccinia striiformis</name>
    <dbReference type="NCBI Taxonomy" id="27350"/>
    <lineage>
        <taxon>Eukaryota</taxon>
        <taxon>Fungi</taxon>
        <taxon>Dikarya</taxon>
        <taxon>Basidiomycota</taxon>
        <taxon>Pucciniomycotina</taxon>
        <taxon>Pucciniomycetes</taxon>
        <taxon>Pucciniales</taxon>
        <taxon>Pucciniaceae</taxon>
        <taxon>Puccinia</taxon>
    </lineage>
</organism>
<evidence type="ECO:0000313" key="2">
    <source>
        <dbReference type="Proteomes" id="UP000239156"/>
    </source>
</evidence>
<proteinExistence type="predicted"/>